<dbReference type="InterPro" id="IPR007404">
    <property type="entry name" value="YdjM-like"/>
</dbReference>
<sequence>MFIGHALLAFALAVLIAEWRGWDTRQAFALGIATGAFAALPDVDVLYAAVAADPTKFVAGAAVRPEAFWGPANEAHRLMTHSLVVAALAGPAFGLWTLRSERGWRRGAAALAAVVLAALVAVAGLTSGLVGAFVVGAFVLVGVVLAEAARSRLALSPRIVALAATAGIASHPWGDLVTGEPPALFYPLNVSLLSERILLSSDPTLHLLGAFGLELGVVALAVGVVARQLEYEPHRLIDRRALLGVAYGVAAVVMTPPTIHLSYRFVGSILAVGGVCGVAHPSVRGWYPLRTVLDRLVGTTERALRTVLTTLTGIAIALVSYGAVYLAIS</sequence>
<reference evidence="2 3" key="1">
    <citation type="submission" date="2019-12" db="EMBL/GenBank/DDBJ databases">
        <title>Isolation and characterization of three novel carbon monoxide-oxidizing members of Halobacteria from salione crusts and soils.</title>
        <authorList>
            <person name="Myers M.R."/>
            <person name="King G.M."/>
        </authorList>
    </citation>
    <scope>NUCLEOTIDE SEQUENCE [LARGE SCALE GENOMIC DNA]</scope>
    <source>
        <strain evidence="2 3">WSH3</strain>
    </source>
</reference>
<dbReference type="GO" id="GO:0016787">
    <property type="term" value="F:hydrolase activity"/>
    <property type="evidence" value="ECO:0007669"/>
    <property type="project" value="UniProtKB-KW"/>
</dbReference>
<dbReference type="OrthoDB" id="313450at2157"/>
<evidence type="ECO:0000313" key="2">
    <source>
        <dbReference type="EMBL" id="MXR50055.1"/>
    </source>
</evidence>
<dbReference type="Proteomes" id="UP000466535">
    <property type="component" value="Unassembled WGS sequence"/>
</dbReference>
<keyword evidence="2" id="KW-0378">Hydrolase</keyword>
<protein>
    <submittedName>
        <fullName evidence="2">Hydrolase</fullName>
    </submittedName>
</protein>
<keyword evidence="3" id="KW-1185">Reference proteome</keyword>
<accession>A0A6B0SXI9</accession>
<organism evidence="2 3">
    <name type="scientific">Halovenus carboxidivorans</name>
    <dbReference type="NCBI Taxonomy" id="2692199"/>
    <lineage>
        <taxon>Archaea</taxon>
        <taxon>Methanobacteriati</taxon>
        <taxon>Methanobacteriota</taxon>
        <taxon>Stenosarchaea group</taxon>
        <taxon>Halobacteria</taxon>
        <taxon>Halobacteriales</taxon>
        <taxon>Haloarculaceae</taxon>
        <taxon>Halovenus</taxon>
    </lineage>
</organism>
<feature type="transmembrane region" description="Helical" evidence="1">
    <location>
        <begin position="78"/>
        <end position="96"/>
    </location>
</feature>
<evidence type="ECO:0000256" key="1">
    <source>
        <dbReference type="SAM" id="Phobius"/>
    </source>
</evidence>
<feature type="transmembrane region" description="Helical" evidence="1">
    <location>
        <begin position="108"/>
        <end position="125"/>
    </location>
</feature>
<name>A0A6B0SXI9_9EURY</name>
<keyword evidence="1" id="KW-0472">Membrane</keyword>
<evidence type="ECO:0000313" key="3">
    <source>
        <dbReference type="Proteomes" id="UP000466535"/>
    </source>
</evidence>
<feature type="transmembrane region" description="Helical" evidence="1">
    <location>
        <begin position="265"/>
        <end position="287"/>
    </location>
</feature>
<feature type="transmembrane region" description="Helical" evidence="1">
    <location>
        <begin position="205"/>
        <end position="229"/>
    </location>
</feature>
<dbReference type="Pfam" id="PF04307">
    <property type="entry name" value="YdjM"/>
    <property type="match status" value="1"/>
</dbReference>
<keyword evidence="1" id="KW-0812">Transmembrane</keyword>
<feature type="transmembrane region" description="Helical" evidence="1">
    <location>
        <begin position="307"/>
        <end position="328"/>
    </location>
</feature>
<comment type="caution">
    <text evidence="2">The sequence shown here is derived from an EMBL/GenBank/DDBJ whole genome shotgun (WGS) entry which is preliminary data.</text>
</comment>
<gene>
    <name evidence="2" type="ORF">GRX03_00325</name>
</gene>
<proteinExistence type="predicted"/>
<feature type="transmembrane region" description="Helical" evidence="1">
    <location>
        <begin position="241"/>
        <end position="259"/>
    </location>
</feature>
<dbReference type="EMBL" id="WUUT01000001">
    <property type="protein sequence ID" value="MXR50055.1"/>
    <property type="molecule type" value="Genomic_DNA"/>
</dbReference>
<dbReference type="RefSeq" id="WP_159762219.1">
    <property type="nucleotide sequence ID" value="NZ_WUUT01000001.1"/>
</dbReference>
<dbReference type="AlphaFoldDB" id="A0A6B0SXI9"/>
<keyword evidence="1" id="KW-1133">Transmembrane helix</keyword>